<reference evidence="3" key="1">
    <citation type="journal article" date="2019" name="Int. J. Syst. Evol. Microbiol.">
        <title>The Global Catalogue of Microorganisms (GCM) 10K type strain sequencing project: providing services to taxonomists for standard genome sequencing and annotation.</title>
        <authorList>
            <consortium name="The Broad Institute Genomics Platform"/>
            <consortium name="The Broad Institute Genome Sequencing Center for Infectious Disease"/>
            <person name="Wu L."/>
            <person name="Ma J."/>
        </authorList>
    </citation>
    <scope>NUCLEOTIDE SEQUENCE [LARGE SCALE GENOMIC DNA]</scope>
    <source>
        <strain evidence="3">JCM 15921</strain>
    </source>
</reference>
<dbReference type="NCBIfam" id="TIGR01891">
    <property type="entry name" value="amidohydrolases"/>
    <property type="match status" value="1"/>
</dbReference>
<name>A0ABP5K6L8_9MICC</name>
<feature type="domain" description="Peptidase M20 dimerisation" evidence="1">
    <location>
        <begin position="181"/>
        <end position="270"/>
    </location>
</feature>
<dbReference type="Pfam" id="PF01546">
    <property type="entry name" value="Peptidase_M20"/>
    <property type="match status" value="1"/>
</dbReference>
<protein>
    <submittedName>
        <fullName evidence="2">M20 peptidase aminoacylase family protein</fullName>
    </submittedName>
</protein>
<dbReference type="PANTHER" id="PTHR11014:SF122">
    <property type="entry name" value="AMIDOHYDROLASE AMHX"/>
    <property type="match status" value="1"/>
</dbReference>
<dbReference type="Gene3D" id="3.30.70.360">
    <property type="match status" value="1"/>
</dbReference>
<dbReference type="EMBL" id="BAAAQB010000008">
    <property type="protein sequence ID" value="GAA2127907.1"/>
    <property type="molecule type" value="Genomic_DNA"/>
</dbReference>
<dbReference type="InterPro" id="IPR036264">
    <property type="entry name" value="Bact_exopeptidase_dim_dom"/>
</dbReference>
<dbReference type="PANTHER" id="PTHR11014">
    <property type="entry name" value="PEPTIDASE M20 FAMILY MEMBER"/>
    <property type="match status" value="1"/>
</dbReference>
<accession>A0ABP5K6L8</accession>
<evidence type="ECO:0000259" key="1">
    <source>
        <dbReference type="Pfam" id="PF07687"/>
    </source>
</evidence>
<dbReference type="Pfam" id="PF07687">
    <property type="entry name" value="M20_dimer"/>
    <property type="match status" value="1"/>
</dbReference>
<dbReference type="Proteomes" id="UP001500102">
    <property type="component" value="Unassembled WGS sequence"/>
</dbReference>
<evidence type="ECO:0000313" key="2">
    <source>
        <dbReference type="EMBL" id="GAA2127907.1"/>
    </source>
</evidence>
<dbReference type="SUPFAM" id="SSF55031">
    <property type="entry name" value="Bacterial exopeptidase dimerisation domain"/>
    <property type="match status" value="1"/>
</dbReference>
<dbReference type="InterPro" id="IPR011650">
    <property type="entry name" value="Peptidase_M20_dimer"/>
</dbReference>
<comment type="caution">
    <text evidence="2">The sequence shown here is derived from an EMBL/GenBank/DDBJ whole genome shotgun (WGS) entry which is preliminary data.</text>
</comment>
<dbReference type="InterPro" id="IPR002933">
    <property type="entry name" value="Peptidase_M20"/>
</dbReference>
<keyword evidence="3" id="KW-1185">Reference proteome</keyword>
<proteinExistence type="predicted"/>
<dbReference type="Gene3D" id="3.40.630.10">
    <property type="entry name" value="Zn peptidases"/>
    <property type="match status" value="1"/>
</dbReference>
<organism evidence="2 3">
    <name type="scientific">Arthrobacter humicola</name>
    <dbReference type="NCBI Taxonomy" id="409291"/>
    <lineage>
        <taxon>Bacteria</taxon>
        <taxon>Bacillati</taxon>
        <taxon>Actinomycetota</taxon>
        <taxon>Actinomycetes</taxon>
        <taxon>Micrococcales</taxon>
        <taxon>Micrococcaceae</taxon>
        <taxon>Arthrobacter</taxon>
    </lineage>
</organism>
<gene>
    <name evidence="2" type="ORF">GCM10009825_06630</name>
</gene>
<dbReference type="InterPro" id="IPR017439">
    <property type="entry name" value="Amidohydrolase"/>
</dbReference>
<dbReference type="SUPFAM" id="SSF53187">
    <property type="entry name" value="Zn-dependent exopeptidases"/>
    <property type="match status" value="1"/>
</dbReference>
<sequence length="393" mass="41218">MRSQRVSGGAMRRRRLAEIWTHLHNHPEPSMQEFATAEYLAGLLEQAGLEVRRFDSLPGFTADVGTGPPVIGLRAEMDALVRDTAGGPTAVHSCGHDANMAIVATVMLELGELGDLLEGSVRAIFQPAEELGNGAEHVAALGVSDGLSYLFGVHLRPEEELPAPYFAPSISHGSCLFAAGTITGSDHHGARPHLGANAVEVALEISEGLGRIRVDPQVPSSAKMTMLHAGGDNLNVIPGSGRFGVDLRAQTNEVMSALRAGLESVCARVAASTGTVIDLDFRDAVPAAMIGPRAEAALAAAVATELGDDHLRPRIVTSGSDDFHFYTLRNPEIQAAMLAVGANVQPGLHDPAMTFEAESMERAVGVLLEACLHPEPLLIGVAPAGMALQEKPG</sequence>
<evidence type="ECO:0000313" key="3">
    <source>
        <dbReference type="Proteomes" id="UP001500102"/>
    </source>
</evidence>